<accession>A0A9N8DXZ0</accession>
<reference evidence="2" key="1">
    <citation type="submission" date="2020-06" db="EMBL/GenBank/DDBJ databases">
        <authorList>
            <consortium name="Plant Systems Biology data submission"/>
        </authorList>
    </citation>
    <scope>NUCLEOTIDE SEQUENCE</scope>
    <source>
        <strain evidence="2">D6</strain>
    </source>
</reference>
<feature type="compositionally biased region" description="Low complexity" evidence="1">
    <location>
        <begin position="97"/>
        <end position="107"/>
    </location>
</feature>
<evidence type="ECO:0000256" key="1">
    <source>
        <dbReference type="SAM" id="MobiDB-lite"/>
    </source>
</evidence>
<keyword evidence="3" id="KW-1185">Reference proteome</keyword>
<feature type="region of interest" description="Disordered" evidence="1">
    <location>
        <begin position="75"/>
        <end position="129"/>
    </location>
</feature>
<proteinExistence type="predicted"/>
<evidence type="ECO:0000313" key="2">
    <source>
        <dbReference type="EMBL" id="CAB9508685.1"/>
    </source>
</evidence>
<feature type="compositionally biased region" description="Polar residues" evidence="1">
    <location>
        <begin position="86"/>
        <end position="95"/>
    </location>
</feature>
<dbReference type="OrthoDB" id="10586983at2759"/>
<name>A0A9N8DXZ0_9STRA</name>
<dbReference type="EMBL" id="CAICTM010000355">
    <property type="protein sequence ID" value="CAB9508685.1"/>
    <property type="molecule type" value="Genomic_DNA"/>
</dbReference>
<gene>
    <name evidence="2" type="ORF">SEMRO_356_G125370.1</name>
</gene>
<comment type="caution">
    <text evidence="2">The sequence shown here is derived from an EMBL/GenBank/DDBJ whole genome shotgun (WGS) entry which is preliminary data.</text>
</comment>
<dbReference type="AlphaFoldDB" id="A0A9N8DXZ0"/>
<evidence type="ECO:0000313" key="3">
    <source>
        <dbReference type="Proteomes" id="UP001153069"/>
    </source>
</evidence>
<dbReference type="Proteomes" id="UP001153069">
    <property type="component" value="Unassembled WGS sequence"/>
</dbReference>
<organism evidence="2 3">
    <name type="scientific">Seminavis robusta</name>
    <dbReference type="NCBI Taxonomy" id="568900"/>
    <lineage>
        <taxon>Eukaryota</taxon>
        <taxon>Sar</taxon>
        <taxon>Stramenopiles</taxon>
        <taxon>Ochrophyta</taxon>
        <taxon>Bacillariophyta</taxon>
        <taxon>Bacillariophyceae</taxon>
        <taxon>Bacillariophycidae</taxon>
        <taxon>Naviculales</taxon>
        <taxon>Naviculaceae</taxon>
        <taxon>Seminavis</taxon>
    </lineage>
</organism>
<protein>
    <submittedName>
        <fullName evidence="2">Uncharacterized protein</fullName>
    </submittedName>
</protein>
<sequence>MKGPLGGNLVLASVLSLLSYVPFEIVAKGSLLVCVFLFIADPFPPHSRLVSLISTVVIGFLSRAHRNWQIQQLLDEDAEEQEMEPSLSNQQQPADTPSPSTGTNNTSKNEQEEEGTDAPEVSTSNKKEN</sequence>